<evidence type="ECO:0000313" key="3">
    <source>
        <dbReference type="Proteomes" id="UP000247790"/>
    </source>
</evidence>
<accession>A0A2V4V8S4</accession>
<evidence type="ECO:0000313" key="4">
    <source>
        <dbReference type="Proteomes" id="UP000509327"/>
    </source>
</evidence>
<name>A0A2V4V8S4_PAEBA</name>
<evidence type="ECO:0000313" key="2">
    <source>
        <dbReference type="EMBL" id="QKS55410.1"/>
    </source>
</evidence>
<reference evidence="2 4" key="2">
    <citation type="submission" date="2020-06" db="EMBL/GenBank/DDBJ databases">
        <title>Complete genome of Paenibacillus barcinonensis KACC11450.</title>
        <authorList>
            <person name="Kim M."/>
            <person name="Park Y.-J."/>
            <person name="Shin J.-H."/>
        </authorList>
    </citation>
    <scope>NUCLEOTIDE SEQUENCE [LARGE SCALE GENOMIC DNA]</scope>
    <source>
        <strain evidence="2 4">KACC11450</strain>
    </source>
</reference>
<gene>
    <name evidence="1" type="ORF">DFQ00_106155</name>
    <name evidence="2" type="ORF">HUB98_03175</name>
</gene>
<proteinExistence type="predicted"/>
<dbReference type="Proteomes" id="UP000247790">
    <property type="component" value="Unassembled WGS sequence"/>
</dbReference>
<keyword evidence="4" id="KW-1185">Reference proteome</keyword>
<dbReference type="Proteomes" id="UP000509327">
    <property type="component" value="Chromosome"/>
</dbReference>
<dbReference type="RefSeq" id="WP_110896701.1">
    <property type="nucleotide sequence ID" value="NZ_CP054614.1"/>
</dbReference>
<dbReference type="EMBL" id="QJSW01000006">
    <property type="protein sequence ID" value="PYE49175.1"/>
    <property type="molecule type" value="Genomic_DNA"/>
</dbReference>
<reference evidence="1 3" key="1">
    <citation type="submission" date="2018-06" db="EMBL/GenBank/DDBJ databases">
        <title>Genomic Encyclopedia of Type Strains, Phase III (KMG-III): the genomes of soil and plant-associated and newly described type strains.</title>
        <authorList>
            <person name="Whitman W."/>
        </authorList>
    </citation>
    <scope>NUCLEOTIDE SEQUENCE [LARGE SCALE GENOMIC DNA]</scope>
    <source>
        <strain evidence="1 3">CECT 7022</strain>
    </source>
</reference>
<organism evidence="1 3">
    <name type="scientific">Paenibacillus barcinonensis</name>
    <dbReference type="NCBI Taxonomy" id="198119"/>
    <lineage>
        <taxon>Bacteria</taxon>
        <taxon>Bacillati</taxon>
        <taxon>Bacillota</taxon>
        <taxon>Bacilli</taxon>
        <taxon>Bacillales</taxon>
        <taxon>Paenibacillaceae</taxon>
        <taxon>Paenibacillus</taxon>
    </lineage>
</organism>
<dbReference type="OrthoDB" id="6852455at2"/>
<protein>
    <submittedName>
        <fullName evidence="1">Uncharacterized protein</fullName>
    </submittedName>
</protein>
<sequence length="363" mass="40608">MNVPLHKDTDEHSSHVAFALVDSSVLSKAKLILSYGDQAEDVQLDLDPQRHLEDGRKVSVIAQQFPKPLPREEASVLYGPELSYVQYAVSLTAESSLCIASIQGVDYPIRLDLAPYVAGEYEVRIALHRKTPRIAEGPLEPEQQAMVKYAQVNTVHIMLFPSAAPLLDSTSAAKWTRNHHMFDSYGRRGFILADLELLSGRVAEMFGPGNHNLLELFTEGRLDSLLEEGLMAVVWGLTPWCYSLYSPPNEQAAQVLVWDKLGEQPVRQAIYYIDPKVQRLSIIPANELAFWADCIRKDWPVVDVSGEGETLRLDLYVQIAEAVNELHENPIPSFVLTRSAGKPDMIMLMANVVIVEEIDFPMS</sequence>
<dbReference type="AlphaFoldDB" id="A0A2V4V8S4"/>
<dbReference type="EMBL" id="CP054614">
    <property type="protein sequence ID" value="QKS55410.1"/>
    <property type="molecule type" value="Genomic_DNA"/>
</dbReference>
<evidence type="ECO:0000313" key="1">
    <source>
        <dbReference type="EMBL" id="PYE49175.1"/>
    </source>
</evidence>